<dbReference type="Proteomes" id="UP000501868">
    <property type="component" value="Chromosome"/>
</dbReference>
<evidence type="ECO:0000256" key="1">
    <source>
        <dbReference type="ARBA" id="ARBA00004651"/>
    </source>
</evidence>
<feature type="domain" description="Major facilitator superfamily (MFS) profile" evidence="8">
    <location>
        <begin position="221"/>
        <end position="420"/>
    </location>
</feature>
<dbReference type="Pfam" id="PF07690">
    <property type="entry name" value="MFS_1"/>
    <property type="match status" value="1"/>
</dbReference>
<organism evidence="9 10">
    <name type="scientific">Priestia megaterium</name>
    <name type="common">Bacillus megaterium</name>
    <dbReference type="NCBI Taxonomy" id="1404"/>
    <lineage>
        <taxon>Bacteria</taxon>
        <taxon>Bacillati</taxon>
        <taxon>Bacillota</taxon>
        <taxon>Bacilli</taxon>
        <taxon>Bacillales</taxon>
        <taxon>Bacillaceae</taxon>
        <taxon>Priestia</taxon>
    </lineage>
</organism>
<comment type="similarity">
    <text evidence="2">Belongs to the major facilitator superfamily. Folate-biopterin transporter (TC 2.A.71) family.</text>
</comment>
<reference evidence="9 10" key="1">
    <citation type="submission" date="2020-04" db="EMBL/GenBank/DDBJ databases">
        <title>Genome-Wide Identification of 5-Methylcytosine Sites in Bacterial Genomes By High-Throughput Sequencing of MspJI Restriction Fragments.</title>
        <authorList>
            <person name="Wu V."/>
        </authorList>
    </citation>
    <scope>NUCLEOTIDE SEQUENCE [LARGE SCALE GENOMIC DNA]</scope>
    <source>
        <strain evidence="9 10">S2</strain>
    </source>
</reference>
<feature type="transmembrane region" description="Helical" evidence="7">
    <location>
        <begin position="20"/>
        <end position="38"/>
    </location>
</feature>
<name>A0A6H1P3N6_PRIMG</name>
<dbReference type="AlphaFoldDB" id="A0A6H1P3N6"/>
<dbReference type="PANTHER" id="PTHR23528:SF1">
    <property type="entry name" value="MAJOR FACILITATOR SUPERFAMILY (MFS) PROFILE DOMAIN-CONTAINING PROTEIN"/>
    <property type="match status" value="1"/>
</dbReference>
<dbReference type="InterPro" id="IPR036259">
    <property type="entry name" value="MFS_trans_sf"/>
</dbReference>
<feature type="transmembrane region" description="Helical" evidence="7">
    <location>
        <begin position="261"/>
        <end position="282"/>
    </location>
</feature>
<dbReference type="GO" id="GO:0005886">
    <property type="term" value="C:plasma membrane"/>
    <property type="evidence" value="ECO:0007669"/>
    <property type="project" value="UniProtKB-SubCell"/>
</dbReference>
<evidence type="ECO:0000313" key="10">
    <source>
        <dbReference type="Proteomes" id="UP000501868"/>
    </source>
</evidence>
<keyword evidence="3" id="KW-0813">Transport</keyword>
<dbReference type="PROSITE" id="PS50850">
    <property type="entry name" value="MFS"/>
    <property type="match status" value="1"/>
</dbReference>
<keyword evidence="5 7" id="KW-1133">Transmembrane helix</keyword>
<evidence type="ECO:0000256" key="6">
    <source>
        <dbReference type="ARBA" id="ARBA00023136"/>
    </source>
</evidence>
<feature type="transmembrane region" description="Helical" evidence="7">
    <location>
        <begin position="354"/>
        <end position="373"/>
    </location>
</feature>
<protein>
    <submittedName>
        <fullName evidence="9">MFS transporter</fullName>
    </submittedName>
</protein>
<dbReference type="PANTHER" id="PTHR23528">
    <property type="match status" value="1"/>
</dbReference>
<dbReference type="InterPro" id="IPR039309">
    <property type="entry name" value="BT1"/>
</dbReference>
<dbReference type="EMBL" id="CP051128">
    <property type="protein sequence ID" value="QIZ08204.1"/>
    <property type="molecule type" value="Genomic_DNA"/>
</dbReference>
<feature type="transmembrane region" description="Helical" evidence="7">
    <location>
        <begin position="110"/>
        <end position="131"/>
    </location>
</feature>
<evidence type="ECO:0000256" key="3">
    <source>
        <dbReference type="ARBA" id="ARBA00022448"/>
    </source>
</evidence>
<proteinExistence type="inferred from homology"/>
<evidence type="ECO:0000256" key="4">
    <source>
        <dbReference type="ARBA" id="ARBA00022692"/>
    </source>
</evidence>
<evidence type="ECO:0000313" key="9">
    <source>
        <dbReference type="EMBL" id="QIZ08204.1"/>
    </source>
</evidence>
<feature type="transmembrane region" description="Helical" evidence="7">
    <location>
        <begin position="143"/>
        <end position="165"/>
    </location>
</feature>
<comment type="subcellular location">
    <subcellularLocation>
        <location evidence="1">Cell membrane</location>
        <topology evidence="1">Multi-pass membrane protein</topology>
    </subcellularLocation>
</comment>
<reference evidence="9 10" key="2">
    <citation type="submission" date="2020-04" db="EMBL/GenBank/DDBJ databases">
        <authorList>
            <person name="Fomenkov A."/>
            <person name="Anton B.P."/>
            <person name="Roberts R.J."/>
        </authorList>
    </citation>
    <scope>NUCLEOTIDE SEQUENCE [LARGE SCALE GENOMIC DNA]</scope>
    <source>
        <strain evidence="9 10">S2</strain>
    </source>
</reference>
<dbReference type="Pfam" id="PF03092">
    <property type="entry name" value="BT1"/>
    <property type="match status" value="1"/>
</dbReference>
<dbReference type="InterPro" id="IPR011701">
    <property type="entry name" value="MFS"/>
</dbReference>
<evidence type="ECO:0000259" key="8">
    <source>
        <dbReference type="PROSITE" id="PS50850"/>
    </source>
</evidence>
<dbReference type="Gene3D" id="1.20.1250.20">
    <property type="entry name" value="MFS general substrate transporter like domains"/>
    <property type="match status" value="2"/>
</dbReference>
<sequence length="420" mass="44848">MNTAVTPFKRLVPALTISNIGLYVALIPPMILLLTLKIQAIDPKNVESALAYVLSIGAFVAMIANPVAGAISDRTRLKFGRRRTWILIGSVLGGASILGIGLSNEVWQVILFWSCAQAFFNFMLAANNALIADQIEVSRRGSISGILGSIGAVAAIIGITLVNALGESQMIKWYVLAIIPMVCAIIAISMIRDSGSTGSRKTEKEKFSLSMVIPSPRKYPVFAYAWLARFLVLFGPSIGSFGTLFMVERFHFTQAELGSKVALLTTIGTIITFLFSIVGGFVSDYFKRQKPFVIGAGILMGMALMIQGFTTSFTVYLILAVCSAIGAGIFYAVDMALLTRVLPNKEDAAKDLGILNIANALPQSIVPAIMPLLLGLGGYQTAFSVIGILGILGAIAVLKVPEMPRGTKADDVKDETTAVI</sequence>
<accession>A0A6H1P3N6</accession>
<feature type="transmembrane region" description="Helical" evidence="7">
    <location>
        <begin position="84"/>
        <end position="104"/>
    </location>
</feature>
<dbReference type="SUPFAM" id="SSF103473">
    <property type="entry name" value="MFS general substrate transporter"/>
    <property type="match status" value="1"/>
</dbReference>
<feature type="transmembrane region" description="Helical" evidence="7">
    <location>
        <begin position="221"/>
        <end position="241"/>
    </location>
</feature>
<evidence type="ECO:0000256" key="2">
    <source>
        <dbReference type="ARBA" id="ARBA00007015"/>
    </source>
</evidence>
<evidence type="ECO:0000256" key="7">
    <source>
        <dbReference type="SAM" id="Phobius"/>
    </source>
</evidence>
<dbReference type="GO" id="GO:0022857">
    <property type="term" value="F:transmembrane transporter activity"/>
    <property type="evidence" value="ECO:0007669"/>
    <property type="project" value="InterPro"/>
</dbReference>
<keyword evidence="4 7" id="KW-0812">Transmembrane</keyword>
<feature type="transmembrane region" description="Helical" evidence="7">
    <location>
        <begin position="379"/>
        <end position="398"/>
    </location>
</feature>
<feature type="transmembrane region" description="Helical" evidence="7">
    <location>
        <begin position="315"/>
        <end position="333"/>
    </location>
</feature>
<keyword evidence="6 7" id="KW-0472">Membrane</keyword>
<feature type="transmembrane region" description="Helical" evidence="7">
    <location>
        <begin position="291"/>
        <end position="309"/>
    </location>
</feature>
<dbReference type="InterPro" id="IPR020846">
    <property type="entry name" value="MFS_dom"/>
</dbReference>
<feature type="transmembrane region" description="Helical" evidence="7">
    <location>
        <begin position="171"/>
        <end position="191"/>
    </location>
</feature>
<evidence type="ECO:0000256" key="5">
    <source>
        <dbReference type="ARBA" id="ARBA00022989"/>
    </source>
</evidence>
<feature type="transmembrane region" description="Helical" evidence="7">
    <location>
        <begin position="50"/>
        <end position="72"/>
    </location>
</feature>
<gene>
    <name evidence="9" type="ORF">HFZ78_16930</name>
</gene>